<dbReference type="PROSITE" id="PS50994">
    <property type="entry name" value="INTEGRASE"/>
    <property type="match status" value="1"/>
</dbReference>
<keyword evidence="2" id="KW-1185">Reference proteome</keyword>
<dbReference type="Pfam" id="PF00665">
    <property type="entry name" value="rve"/>
    <property type="match status" value="1"/>
</dbReference>
<dbReference type="Proteomes" id="UP000813463">
    <property type="component" value="Chromosome 4"/>
</dbReference>
<sequence length="158" mass="17995">MKWEMDIVGPLPQASVQSVFMLAMTDYFSKWIEAETFKQVRDAEVISFIKHNVLSRFGIPSEIVCDNGSQFISNKKRNYVPGTTSPCTRQPRGTHRLMAKKIRAIRSSSTISKSDYMTPKGSGRRTPHDTMVQLDDTKNNNQLHSIFIGIRMRGRDPT</sequence>
<organism evidence="2 3">
    <name type="scientific">Spinacia oleracea</name>
    <name type="common">Spinach</name>
    <dbReference type="NCBI Taxonomy" id="3562"/>
    <lineage>
        <taxon>Eukaryota</taxon>
        <taxon>Viridiplantae</taxon>
        <taxon>Streptophyta</taxon>
        <taxon>Embryophyta</taxon>
        <taxon>Tracheophyta</taxon>
        <taxon>Spermatophyta</taxon>
        <taxon>Magnoliopsida</taxon>
        <taxon>eudicotyledons</taxon>
        <taxon>Gunneridae</taxon>
        <taxon>Pentapetalae</taxon>
        <taxon>Caryophyllales</taxon>
        <taxon>Chenopodiaceae</taxon>
        <taxon>Chenopodioideae</taxon>
        <taxon>Anserineae</taxon>
        <taxon>Spinacia</taxon>
    </lineage>
</organism>
<protein>
    <recommendedName>
        <fullName evidence="1">Integrase catalytic domain-containing protein</fullName>
    </recommendedName>
</protein>
<dbReference type="InterPro" id="IPR012337">
    <property type="entry name" value="RNaseH-like_sf"/>
</dbReference>
<proteinExistence type="predicted"/>
<feature type="domain" description="Integrase catalytic" evidence="1">
    <location>
        <begin position="1"/>
        <end position="158"/>
    </location>
</feature>
<dbReference type="InterPro" id="IPR050951">
    <property type="entry name" value="Retrovirus_Pol_polyprotein"/>
</dbReference>
<reference evidence="2" key="1">
    <citation type="journal article" date="2021" name="Nat. Commun.">
        <title>Genomic analyses provide insights into spinach domestication and the genetic basis of agronomic traits.</title>
        <authorList>
            <person name="Cai X."/>
            <person name="Sun X."/>
            <person name="Xu C."/>
            <person name="Sun H."/>
            <person name="Wang X."/>
            <person name="Ge C."/>
            <person name="Zhang Z."/>
            <person name="Wang Q."/>
            <person name="Fei Z."/>
            <person name="Jiao C."/>
            <person name="Wang Q."/>
        </authorList>
    </citation>
    <scope>NUCLEOTIDE SEQUENCE [LARGE SCALE GENOMIC DNA]</scope>
    <source>
        <strain evidence="2">cv. Varoflay</strain>
    </source>
</reference>
<dbReference type="Gene3D" id="3.30.420.10">
    <property type="entry name" value="Ribonuclease H-like superfamily/Ribonuclease H"/>
    <property type="match status" value="1"/>
</dbReference>
<dbReference type="RefSeq" id="XP_056698017.1">
    <property type="nucleotide sequence ID" value="XM_056842039.1"/>
</dbReference>
<dbReference type="SUPFAM" id="SSF53098">
    <property type="entry name" value="Ribonuclease H-like"/>
    <property type="match status" value="1"/>
</dbReference>
<dbReference type="PANTHER" id="PTHR37984">
    <property type="entry name" value="PROTEIN CBG26694"/>
    <property type="match status" value="1"/>
</dbReference>
<dbReference type="InterPro" id="IPR001584">
    <property type="entry name" value="Integrase_cat-core"/>
</dbReference>
<evidence type="ECO:0000313" key="3">
    <source>
        <dbReference type="RefSeq" id="XP_056698017.1"/>
    </source>
</evidence>
<accession>A0ABM3RQX1</accession>
<evidence type="ECO:0000259" key="1">
    <source>
        <dbReference type="PROSITE" id="PS50994"/>
    </source>
</evidence>
<evidence type="ECO:0000313" key="2">
    <source>
        <dbReference type="Proteomes" id="UP000813463"/>
    </source>
</evidence>
<dbReference type="GeneID" id="130471748"/>
<name>A0ABM3RQX1_SPIOL</name>
<gene>
    <name evidence="3" type="primary">LOC130471748</name>
</gene>
<dbReference type="InterPro" id="IPR036397">
    <property type="entry name" value="RNaseH_sf"/>
</dbReference>
<dbReference type="PANTHER" id="PTHR37984:SF5">
    <property type="entry name" value="PROTEIN NYNRIN-LIKE"/>
    <property type="match status" value="1"/>
</dbReference>
<reference evidence="3" key="2">
    <citation type="submission" date="2025-08" db="UniProtKB">
        <authorList>
            <consortium name="RefSeq"/>
        </authorList>
    </citation>
    <scope>IDENTIFICATION</scope>
    <source>
        <tissue evidence="3">Leaf</tissue>
    </source>
</reference>